<name>A0A811SR70_9POAL</name>
<sequence>MAQRSSPLGCPCWRGAPPLDWPRLRGGRAPWDGCAAGECRPSAGRAAGEHCPWDGRAAGEHCPWAGRTAGSSAPGLATPLGNALSMPFWHQCTGGGRPVPLPPPVNRRQPPLLRLRSSSARSFGASTWTTTIA</sequence>
<dbReference type="AlphaFoldDB" id="A0A811SR70"/>
<accession>A0A811SR70</accession>
<reference evidence="1" key="1">
    <citation type="submission" date="2020-10" db="EMBL/GenBank/DDBJ databases">
        <authorList>
            <person name="Han B."/>
            <person name="Lu T."/>
            <person name="Zhao Q."/>
            <person name="Huang X."/>
            <person name="Zhao Y."/>
        </authorList>
    </citation>
    <scope>NUCLEOTIDE SEQUENCE</scope>
</reference>
<comment type="caution">
    <text evidence="1">The sequence shown here is derived from an EMBL/GenBank/DDBJ whole genome shotgun (WGS) entry which is preliminary data.</text>
</comment>
<evidence type="ECO:0000313" key="1">
    <source>
        <dbReference type="EMBL" id="CAD6343735.1"/>
    </source>
</evidence>
<keyword evidence="2" id="KW-1185">Reference proteome</keyword>
<protein>
    <submittedName>
        <fullName evidence="1">Uncharacterized protein</fullName>
    </submittedName>
</protein>
<dbReference type="Proteomes" id="UP000604825">
    <property type="component" value="Unassembled WGS sequence"/>
</dbReference>
<evidence type="ECO:0000313" key="2">
    <source>
        <dbReference type="Proteomes" id="UP000604825"/>
    </source>
</evidence>
<proteinExistence type="predicted"/>
<organism evidence="1 2">
    <name type="scientific">Miscanthus lutarioriparius</name>
    <dbReference type="NCBI Taxonomy" id="422564"/>
    <lineage>
        <taxon>Eukaryota</taxon>
        <taxon>Viridiplantae</taxon>
        <taxon>Streptophyta</taxon>
        <taxon>Embryophyta</taxon>
        <taxon>Tracheophyta</taxon>
        <taxon>Spermatophyta</taxon>
        <taxon>Magnoliopsida</taxon>
        <taxon>Liliopsida</taxon>
        <taxon>Poales</taxon>
        <taxon>Poaceae</taxon>
        <taxon>PACMAD clade</taxon>
        <taxon>Panicoideae</taxon>
        <taxon>Andropogonodae</taxon>
        <taxon>Andropogoneae</taxon>
        <taxon>Saccharinae</taxon>
        <taxon>Miscanthus</taxon>
    </lineage>
</organism>
<dbReference type="EMBL" id="CAJGYO010000827">
    <property type="protein sequence ID" value="CAD6343735.1"/>
    <property type="molecule type" value="Genomic_DNA"/>
</dbReference>
<gene>
    <name evidence="1" type="ORF">NCGR_LOCUS67833</name>
</gene>